<evidence type="ECO:0000256" key="2">
    <source>
        <dbReference type="ARBA" id="ARBA00023052"/>
    </source>
</evidence>
<sequence length="615" mass="67753">MKLADYIVDYIVSLGTKSVFTVTGGAIVHVTDAVGRRAKEKGDIDFVCVQHEQAGAMAAEAYSRFGPGLGVVLVTSGPGATNLITGMCGSWFDSIPTLFISGQIATTESTNAVKNKPRQIGFQETDIVSMVKPITKFAETITDPKKIKYYLDKAIYLAKESRPGPALLDIPVDIQVAEINPAELTGFNPKKEIGETADLDSDEVISKKISDIIDLIKKSERPILLLGSGVRLGKAEKETIQFIEALGWPVVVSWGALDILPHNHPQLVGAIGVYGNRGANFAVQNSDLIISLGSRLDTRQTGGRINSFARMAKKVMVDIDRNEIFKGRGLDIDIGVAADVKKFLNLFQPRIPEIAKPDISMWIKKTQEWKTKYPAVLPEYYNQKDKISAYVFLKMLSDALNSSETIIVDIGGNLAWTMQSFEIKKGQRLVSNLGHAPMGYALPASIGACFVLSKKPIICIAGDGGFNLNIQELQTVFHYKLPLKIFVINNRSMGIIKQFQDLYFDSRYFATSEAGGYSSPDFAEVAEAYGIKAITIKTPGEIKEKIKEALDYNGPVVCDVLIDENQKIKPKIEFGRPLEDMSPYLERKEFLENMIIEPLPESKETPKASGWQTLK</sequence>
<evidence type="ECO:0000259" key="6">
    <source>
        <dbReference type="Pfam" id="PF02776"/>
    </source>
</evidence>
<feature type="domain" description="Thiamine pyrophosphate enzyme N-terminal TPP-binding" evidence="6">
    <location>
        <begin position="1"/>
        <end position="128"/>
    </location>
</feature>
<dbReference type="InterPro" id="IPR011766">
    <property type="entry name" value="TPP_enzyme_TPP-bd"/>
</dbReference>
<dbReference type="InterPro" id="IPR045229">
    <property type="entry name" value="TPP_enz"/>
</dbReference>
<dbReference type="SUPFAM" id="SSF52467">
    <property type="entry name" value="DHS-like NAD/FAD-binding domain"/>
    <property type="match status" value="1"/>
</dbReference>
<comment type="similarity">
    <text evidence="1 3">Belongs to the TPP enzyme family.</text>
</comment>
<dbReference type="Pfam" id="PF02776">
    <property type="entry name" value="TPP_enzyme_N"/>
    <property type="match status" value="1"/>
</dbReference>
<dbReference type="AlphaFoldDB" id="A0A2H0UNC1"/>
<name>A0A2H0UNC1_9BACT</name>
<evidence type="ECO:0000259" key="4">
    <source>
        <dbReference type="Pfam" id="PF00205"/>
    </source>
</evidence>
<comment type="caution">
    <text evidence="7">The sequence shown here is derived from an EMBL/GenBank/DDBJ whole genome shotgun (WGS) entry which is preliminary data.</text>
</comment>
<accession>A0A2H0UNC1</accession>
<dbReference type="SUPFAM" id="SSF52518">
    <property type="entry name" value="Thiamin diphosphate-binding fold (THDP-binding)"/>
    <property type="match status" value="2"/>
</dbReference>
<dbReference type="Gene3D" id="3.40.50.1220">
    <property type="entry name" value="TPP-binding domain"/>
    <property type="match status" value="1"/>
</dbReference>
<dbReference type="FunFam" id="3.40.50.970:FF:000007">
    <property type="entry name" value="Acetolactate synthase"/>
    <property type="match status" value="1"/>
</dbReference>
<dbReference type="InterPro" id="IPR029035">
    <property type="entry name" value="DHS-like_NAD/FAD-binding_dom"/>
</dbReference>
<dbReference type="GO" id="GO:0030976">
    <property type="term" value="F:thiamine pyrophosphate binding"/>
    <property type="evidence" value="ECO:0007669"/>
    <property type="project" value="InterPro"/>
</dbReference>
<evidence type="ECO:0000256" key="3">
    <source>
        <dbReference type="RuleBase" id="RU362132"/>
    </source>
</evidence>
<dbReference type="InterPro" id="IPR012000">
    <property type="entry name" value="Thiamin_PyroP_enz_cen_dom"/>
</dbReference>
<dbReference type="GO" id="GO:0009099">
    <property type="term" value="P:L-valine biosynthetic process"/>
    <property type="evidence" value="ECO:0007669"/>
    <property type="project" value="TreeGrafter"/>
</dbReference>
<dbReference type="Pfam" id="PF02775">
    <property type="entry name" value="TPP_enzyme_C"/>
    <property type="match status" value="1"/>
</dbReference>
<proteinExistence type="inferred from homology"/>
<organism evidence="7 8">
    <name type="scientific">Candidatus Harrisonbacteria bacterium CG10_big_fil_rev_8_21_14_0_10_45_28</name>
    <dbReference type="NCBI Taxonomy" id="1974586"/>
    <lineage>
        <taxon>Bacteria</taxon>
        <taxon>Candidatus Harrisoniibacteriota</taxon>
    </lineage>
</organism>
<gene>
    <name evidence="7" type="ORF">COU10_02045</name>
</gene>
<feature type="domain" description="Thiamine pyrophosphate enzyme TPP-binding" evidence="5">
    <location>
        <begin position="409"/>
        <end position="560"/>
    </location>
</feature>
<evidence type="ECO:0000313" key="7">
    <source>
        <dbReference type="EMBL" id="PIR87914.1"/>
    </source>
</evidence>
<keyword evidence="2 3" id="KW-0786">Thiamine pyrophosphate</keyword>
<dbReference type="EMBL" id="PFBC01000033">
    <property type="protein sequence ID" value="PIR87914.1"/>
    <property type="molecule type" value="Genomic_DNA"/>
</dbReference>
<feature type="domain" description="Thiamine pyrophosphate enzyme central" evidence="4">
    <location>
        <begin position="209"/>
        <end position="345"/>
    </location>
</feature>
<dbReference type="InterPro" id="IPR012001">
    <property type="entry name" value="Thiamin_PyroP_enz_TPP-bd_dom"/>
</dbReference>
<dbReference type="GO" id="GO:0003984">
    <property type="term" value="F:acetolactate synthase activity"/>
    <property type="evidence" value="ECO:0007669"/>
    <property type="project" value="TreeGrafter"/>
</dbReference>
<evidence type="ECO:0000313" key="8">
    <source>
        <dbReference type="Proteomes" id="UP000230903"/>
    </source>
</evidence>
<dbReference type="CDD" id="cd07035">
    <property type="entry name" value="TPP_PYR_POX_like"/>
    <property type="match status" value="1"/>
</dbReference>
<protein>
    <submittedName>
        <fullName evidence="7">Acetolactate synthase</fullName>
    </submittedName>
</protein>
<dbReference type="GO" id="GO:0005948">
    <property type="term" value="C:acetolactate synthase complex"/>
    <property type="evidence" value="ECO:0007669"/>
    <property type="project" value="TreeGrafter"/>
</dbReference>
<dbReference type="PANTHER" id="PTHR18968:SF142">
    <property type="entry name" value="ACETOLACTATE SYNTHASE"/>
    <property type="match status" value="1"/>
</dbReference>
<evidence type="ECO:0000256" key="1">
    <source>
        <dbReference type="ARBA" id="ARBA00007812"/>
    </source>
</evidence>
<evidence type="ECO:0000259" key="5">
    <source>
        <dbReference type="Pfam" id="PF02775"/>
    </source>
</evidence>
<dbReference type="GO" id="GO:0009097">
    <property type="term" value="P:isoleucine biosynthetic process"/>
    <property type="evidence" value="ECO:0007669"/>
    <property type="project" value="TreeGrafter"/>
</dbReference>
<dbReference type="GO" id="GO:0050660">
    <property type="term" value="F:flavin adenine dinucleotide binding"/>
    <property type="evidence" value="ECO:0007669"/>
    <property type="project" value="TreeGrafter"/>
</dbReference>
<dbReference type="PANTHER" id="PTHR18968">
    <property type="entry name" value="THIAMINE PYROPHOSPHATE ENZYMES"/>
    <property type="match status" value="1"/>
</dbReference>
<dbReference type="Gene3D" id="3.40.50.970">
    <property type="match status" value="2"/>
</dbReference>
<dbReference type="Pfam" id="PF00205">
    <property type="entry name" value="TPP_enzyme_M"/>
    <property type="match status" value="1"/>
</dbReference>
<reference evidence="8" key="1">
    <citation type="submission" date="2017-09" db="EMBL/GenBank/DDBJ databases">
        <title>Depth-based differentiation of microbial function through sediment-hosted aquifers and enrichment of novel symbionts in the deep terrestrial subsurface.</title>
        <authorList>
            <person name="Probst A.J."/>
            <person name="Ladd B."/>
            <person name="Jarett J.K."/>
            <person name="Geller-Mcgrath D.E."/>
            <person name="Sieber C.M.K."/>
            <person name="Emerson J.B."/>
            <person name="Anantharaman K."/>
            <person name="Thomas B.C."/>
            <person name="Malmstrom R."/>
            <person name="Stieglmeier M."/>
            <person name="Klingl A."/>
            <person name="Woyke T."/>
            <person name="Ryan C.M."/>
            <person name="Banfield J.F."/>
        </authorList>
    </citation>
    <scope>NUCLEOTIDE SEQUENCE [LARGE SCALE GENOMIC DNA]</scope>
</reference>
<dbReference type="InterPro" id="IPR029061">
    <property type="entry name" value="THDP-binding"/>
</dbReference>
<dbReference type="Proteomes" id="UP000230903">
    <property type="component" value="Unassembled WGS sequence"/>
</dbReference>
<dbReference type="GO" id="GO:0000287">
    <property type="term" value="F:magnesium ion binding"/>
    <property type="evidence" value="ECO:0007669"/>
    <property type="project" value="InterPro"/>
</dbReference>